<proteinExistence type="predicted"/>
<dbReference type="EMBL" id="UZAI01000382">
    <property type="protein sequence ID" value="VDO52038.1"/>
    <property type="molecule type" value="Genomic_DNA"/>
</dbReference>
<organism evidence="1 2">
    <name type="scientific">Schistosoma margrebowiei</name>
    <dbReference type="NCBI Taxonomy" id="48269"/>
    <lineage>
        <taxon>Eukaryota</taxon>
        <taxon>Metazoa</taxon>
        <taxon>Spiralia</taxon>
        <taxon>Lophotrochozoa</taxon>
        <taxon>Platyhelminthes</taxon>
        <taxon>Trematoda</taxon>
        <taxon>Digenea</taxon>
        <taxon>Strigeidida</taxon>
        <taxon>Schistosomatoidea</taxon>
        <taxon>Schistosomatidae</taxon>
        <taxon>Schistosoma</taxon>
    </lineage>
</organism>
<evidence type="ECO:0000313" key="2">
    <source>
        <dbReference type="Proteomes" id="UP000277204"/>
    </source>
</evidence>
<dbReference type="AlphaFoldDB" id="A0A183LCZ8"/>
<evidence type="ECO:0000313" key="1">
    <source>
        <dbReference type="EMBL" id="VDO52038.1"/>
    </source>
</evidence>
<dbReference type="Proteomes" id="UP000277204">
    <property type="component" value="Unassembled WGS sequence"/>
</dbReference>
<reference evidence="1 2" key="1">
    <citation type="submission" date="2018-11" db="EMBL/GenBank/DDBJ databases">
        <authorList>
            <consortium name="Pathogen Informatics"/>
        </authorList>
    </citation>
    <scope>NUCLEOTIDE SEQUENCE [LARGE SCALE GENOMIC DNA]</scope>
    <source>
        <strain evidence="1 2">Zambia</strain>
    </source>
</reference>
<gene>
    <name evidence="1" type="ORF">SMRZ_LOCUS1673</name>
</gene>
<keyword evidence="2" id="KW-1185">Reference proteome</keyword>
<sequence length="134" mass="14889">MREKTSSVAGASALVDFNIHKVKSKIIQYSTICTIRVTLDGEDLEDVKSLTYLGSIIDEYSGSDAHMKAQMGKVRAAYLQVKNIWNSKQLSTNTKVVDFIMVQFLVSSGKTLSNHHLNMKTGRIPSEQLPRDAV</sequence>
<protein>
    <submittedName>
        <fullName evidence="1">Uncharacterized protein</fullName>
    </submittedName>
</protein>
<accession>A0A183LCZ8</accession>
<name>A0A183LCZ8_9TREM</name>